<keyword evidence="2" id="KW-1185">Reference proteome</keyword>
<dbReference type="AlphaFoldDB" id="M0IKC9"/>
<accession>M0IKC9</accession>
<dbReference type="Pfam" id="PF10936">
    <property type="entry name" value="DUF2617"/>
    <property type="match status" value="1"/>
</dbReference>
<dbReference type="InterPro" id="IPR024486">
    <property type="entry name" value="DUF2617"/>
</dbReference>
<reference evidence="1 2" key="1">
    <citation type="journal article" date="2014" name="PLoS Genet.">
        <title>Phylogenetically driven sequencing of extremely halophilic archaea reveals strategies for static and dynamic osmo-response.</title>
        <authorList>
            <person name="Becker E.A."/>
            <person name="Seitzer P.M."/>
            <person name="Tritt A."/>
            <person name="Larsen D."/>
            <person name="Krusor M."/>
            <person name="Yao A.I."/>
            <person name="Wu D."/>
            <person name="Madern D."/>
            <person name="Eisen J.A."/>
            <person name="Darling A.E."/>
            <person name="Facciotti M.T."/>
        </authorList>
    </citation>
    <scope>NUCLEOTIDE SEQUENCE [LARGE SCALE GENOMIC DNA]</scope>
    <source>
        <strain evidence="1 2">ATCC BAA-1512</strain>
    </source>
</reference>
<organism evidence="1 2">
    <name type="scientific">Haloferax mucosum ATCC BAA-1512</name>
    <dbReference type="NCBI Taxonomy" id="662479"/>
    <lineage>
        <taxon>Archaea</taxon>
        <taxon>Methanobacteriati</taxon>
        <taxon>Methanobacteriota</taxon>
        <taxon>Stenosarchaea group</taxon>
        <taxon>Halobacteria</taxon>
        <taxon>Halobacteriales</taxon>
        <taxon>Haloferacaceae</taxon>
        <taxon>Haloferax</taxon>
    </lineage>
</organism>
<name>M0IKC9_9EURY</name>
<dbReference type="PATRIC" id="fig|662479.7.peg.1309"/>
<dbReference type="Proteomes" id="UP000011550">
    <property type="component" value="Unassembled WGS sequence"/>
</dbReference>
<sequence length="164" mass="18243">MPSQPHDSPTALYFGYASEVPNLASVEVKTVHPATLVDSPAVFTVIGESHYVGLPSLEFHELCSCKPLPSEQTHETPLVADAEHEFRFESDHLDAHTTVEGKSLDEFPGPNESSISYRFGPDAWTTIRVEPSGSGYETYHTYPEYDLALYTRTELDPHSKHPEP</sequence>
<comment type="caution">
    <text evidence="1">The sequence shown here is derived from an EMBL/GenBank/DDBJ whole genome shotgun (WGS) entry which is preliminary data.</text>
</comment>
<proteinExistence type="predicted"/>
<dbReference type="EMBL" id="AOLN01000010">
    <property type="protein sequence ID" value="ELZ95914.1"/>
    <property type="molecule type" value="Genomic_DNA"/>
</dbReference>
<dbReference type="RefSeq" id="WP_008319417.1">
    <property type="nucleotide sequence ID" value="NZ_AOLN01000010.1"/>
</dbReference>
<gene>
    <name evidence="1" type="ORF">C440_06477</name>
</gene>
<evidence type="ECO:0000313" key="1">
    <source>
        <dbReference type="EMBL" id="ELZ95914.1"/>
    </source>
</evidence>
<protein>
    <submittedName>
        <fullName evidence="1">Uncharacterized protein</fullName>
    </submittedName>
</protein>
<evidence type="ECO:0000313" key="2">
    <source>
        <dbReference type="Proteomes" id="UP000011550"/>
    </source>
</evidence>
<dbReference type="OrthoDB" id="183583at2157"/>
<dbReference type="STRING" id="662479.C440_06477"/>